<feature type="transmembrane region" description="Helical" evidence="6">
    <location>
        <begin position="294"/>
        <end position="313"/>
    </location>
</feature>
<dbReference type="RefSeq" id="WP_088554106.1">
    <property type="nucleotide sequence ID" value="NZ_BDGJ01000101.1"/>
</dbReference>
<evidence type="ECO:0000256" key="6">
    <source>
        <dbReference type="SAM" id="Phobius"/>
    </source>
</evidence>
<evidence type="ECO:0000259" key="7">
    <source>
        <dbReference type="Pfam" id="PF00482"/>
    </source>
</evidence>
<comment type="subcellular location">
    <subcellularLocation>
        <location evidence="1">Cell membrane</location>
        <topology evidence="1">Multi-pass membrane protein</topology>
    </subcellularLocation>
</comment>
<keyword evidence="3 6" id="KW-0812">Transmembrane</keyword>
<dbReference type="AlphaFoldDB" id="A0A1Z5HU32"/>
<dbReference type="Gene3D" id="1.20.81.30">
    <property type="entry name" value="Type II secretion system (T2SS), domain F"/>
    <property type="match status" value="1"/>
</dbReference>
<dbReference type="Pfam" id="PF00482">
    <property type="entry name" value="T2SSF"/>
    <property type="match status" value="1"/>
</dbReference>
<evidence type="ECO:0000256" key="5">
    <source>
        <dbReference type="ARBA" id="ARBA00023136"/>
    </source>
</evidence>
<keyword evidence="4 6" id="KW-1133">Transmembrane helix</keyword>
<comment type="caution">
    <text evidence="8">The sequence shown here is derived from an EMBL/GenBank/DDBJ whole genome shotgun (WGS) entry which is preliminary data.</text>
</comment>
<dbReference type="PANTHER" id="PTHR35007:SF1">
    <property type="entry name" value="PILUS ASSEMBLY PROTEIN"/>
    <property type="match status" value="1"/>
</dbReference>
<dbReference type="GO" id="GO:0005886">
    <property type="term" value="C:plasma membrane"/>
    <property type="evidence" value="ECO:0007669"/>
    <property type="project" value="UniProtKB-SubCell"/>
</dbReference>
<proteinExistence type="predicted"/>
<feature type="transmembrane region" description="Helical" evidence="6">
    <location>
        <begin position="262"/>
        <end position="282"/>
    </location>
</feature>
<name>A0A1Z5HU32_9FIRM</name>
<feature type="transmembrane region" description="Helical" evidence="6">
    <location>
        <begin position="119"/>
        <end position="136"/>
    </location>
</feature>
<evidence type="ECO:0000313" key="9">
    <source>
        <dbReference type="Proteomes" id="UP000197032"/>
    </source>
</evidence>
<feature type="transmembrane region" description="Helical" evidence="6">
    <location>
        <begin position="6"/>
        <end position="27"/>
    </location>
</feature>
<feature type="domain" description="Type II secretion system protein GspF" evidence="7">
    <location>
        <begin position="155"/>
        <end position="279"/>
    </location>
</feature>
<keyword evidence="5 6" id="KW-0472">Membrane</keyword>
<evidence type="ECO:0000256" key="3">
    <source>
        <dbReference type="ARBA" id="ARBA00022692"/>
    </source>
</evidence>
<keyword evidence="2" id="KW-1003">Cell membrane</keyword>
<dbReference type="Proteomes" id="UP000197032">
    <property type="component" value="Unassembled WGS sequence"/>
</dbReference>
<evidence type="ECO:0000313" key="8">
    <source>
        <dbReference type="EMBL" id="GAW92841.1"/>
    </source>
</evidence>
<organism evidence="8 9">
    <name type="scientific">Calderihabitans maritimus</name>
    <dbReference type="NCBI Taxonomy" id="1246530"/>
    <lineage>
        <taxon>Bacteria</taxon>
        <taxon>Bacillati</taxon>
        <taxon>Bacillota</taxon>
        <taxon>Clostridia</taxon>
        <taxon>Neomoorellales</taxon>
        <taxon>Calderihabitantaceae</taxon>
        <taxon>Calderihabitans</taxon>
    </lineage>
</organism>
<gene>
    <name evidence="8" type="ORF">KKC1_19900</name>
</gene>
<evidence type="ECO:0000256" key="2">
    <source>
        <dbReference type="ARBA" id="ARBA00022475"/>
    </source>
</evidence>
<accession>A0A1Z5HU32</accession>
<evidence type="ECO:0000256" key="4">
    <source>
        <dbReference type="ARBA" id="ARBA00022989"/>
    </source>
</evidence>
<reference evidence="9" key="1">
    <citation type="journal article" date="2017" name="Appl. Environ. Microbiol.">
        <title>Genomic analysis of Calderihabitans maritimus KKC1, a thermophilic hydrogenogenic carboxydotrophic bacterium isolated from marine sediment.</title>
        <authorList>
            <person name="Omae K."/>
            <person name="Yoneda Y."/>
            <person name="Fukuyama Y."/>
            <person name="Yoshida T."/>
            <person name="Sako Y."/>
        </authorList>
    </citation>
    <scope>NUCLEOTIDE SEQUENCE [LARGE SCALE GENOMIC DNA]</scope>
    <source>
        <strain evidence="9">KKC1</strain>
    </source>
</reference>
<sequence length="321" mass="35928">MKLSPELGLVILSFTSAFFIGVALSILKDHRQARLRERYSRYSVEPNKDIKKQLPEFKVFIDIAGKLFKTKIEWGYLWRKLDLVLIQADAPFKVQEFLALELLSAMAVAGLFLTQRYLLGLSVLAGTLLFPALLLNRARAKRKQKLENQLPDTLILMANALQAGFSFTQAMEMISREMAAPIGNEFARTLQEIKLGSSTEQALLRLAQRTESSDVELMTTAVLIQRQVGGNLAEILNNIASTIKERIRIRGEIKTLTAQGRISGFIIGSLPLFLLAFLLIFNPQYIAVLFSTRAGRLLLGWGVISEVLGVILIRKIVNVQI</sequence>
<dbReference type="EMBL" id="BDGJ01000101">
    <property type="protein sequence ID" value="GAW92841.1"/>
    <property type="molecule type" value="Genomic_DNA"/>
</dbReference>
<keyword evidence="9" id="KW-1185">Reference proteome</keyword>
<protein>
    <recommendedName>
        <fullName evidence="7">Type II secretion system protein GspF domain-containing protein</fullName>
    </recommendedName>
</protein>
<dbReference type="OrthoDB" id="9803381at2"/>
<dbReference type="InterPro" id="IPR042094">
    <property type="entry name" value="T2SS_GspF_sf"/>
</dbReference>
<dbReference type="PANTHER" id="PTHR35007">
    <property type="entry name" value="INTEGRAL MEMBRANE PROTEIN-RELATED"/>
    <property type="match status" value="1"/>
</dbReference>
<dbReference type="InterPro" id="IPR018076">
    <property type="entry name" value="T2SS_GspF_dom"/>
</dbReference>
<evidence type="ECO:0000256" key="1">
    <source>
        <dbReference type="ARBA" id="ARBA00004651"/>
    </source>
</evidence>